<feature type="transmembrane region" description="Helical" evidence="6">
    <location>
        <begin position="104"/>
        <end position="123"/>
    </location>
</feature>
<dbReference type="InterPro" id="IPR009072">
    <property type="entry name" value="Histone-fold"/>
</dbReference>
<dbReference type="GO" id="GO:0000712">
    <property type="term" value="P:resolution of meiotic recombination intermediates"/>
    <property type="evidence" value="ECO:0007669"/>
    <property type="project" value="TreeGrafter"/>
</dbReference>
<dbReference type="InterPro" id="IPR029003">
    <property type="entry name" value="CENP-S/Mhf1"/>
</dbReference>
<keyword evidence="3" id="KW-0227">DNA damage</keyword>
<dbReference type="PANTHER" id="PTHR22980:SF0">
    <property type="entry name" value="CENTROMERE PROTEIN S"/>
    <property type="match status" value="1"/>
</dbReference>
<evidence type="ECO:0000313" key="7">
    <source>
        <dbReference type="EMBL" id="KRY13205.1"/>
    </source>
</evidence>
<keyword evidence="6" id="KW-1133">Transmembrane helix</keyword>
<name>A0A0V0ZLA5_9BILA</name>
<dbReference type="AlphaFoldDB" id="A0A0V0ZLA5"/>
<comment type="similarity">
    <text evidence="1">Belongs to the TAF9 family. CENP-S/MHF1 subfamily.</text>
</comment>
<evidence type="ECO:0000256" key="4">
    <source>
        <dbReference type="ARBA" id="ARBA00023125"/>
    </source>
</evidence>
<dbReference type="GO" id="GO:0071821">
    <property type="term" value="C:FANCM-MHF complex"/>
    <property type="evidence" value="ECO:0007669"/>
    <property type="project" value="InterPro"/>
</dbReference>
<evidence type="ECO:0000256" key="3">
    <source>
        <dbReference type="ARBA" id="ARBA00022763"/>
    </source>
</evidence>
<dbReference type="GO" id="GO:0031297">
    <property type="term" value="P:replication fork processing"/>
    <property type="evidence" value="ECO:0007669"/>
    <property type="project" value="TreeGrafter"/>
</dbReference>
<dbReference type="GO" id="GO:0046982">
    <property type="term" value="F:protein heterodimerization activity"/>
    <property type="evidence" value="ECO:0007669"/>
    <property type="project" value="InterPro"/>
</dbReference>
<dbReference type="CDD" id="cd22919">
    <property type="entry name" value="HFD_CENP-S"/>
    <property type="match status" value="1"/>
</dbReference>
<dbReference type="PANTHER" id="PTHR22980">
    <property type="entry name" value="CORTISTATIN"/>
    <property type="match status" value="1"/>
</dbReference>
<keyword evidence="6" id="KW-0812">Transmembrane</keyword>
<keyword evidence="8" id="KW-1185">Reference proteome</keyword>
<accession>A0A0V0ZLA5</accession>
<feature type="transmembrane region" description="Helical" evidence="6">
    <location>
        <begin position="135"/>
        <end position="156"/>
    </location>
</feature>
<comment type="caution">
    <text evidence="7">The sequence shown here is derived from an EMBL/GenBank/DDBJ whole genome shotgun (WGS) entry which is preliminary data.</text>
</comment>
<evidence type="ECO:0000256" key="6">
    <source>
        <dbReference type="SAM" id="Phobius"/>
    </source>
</evidence>
<proteinExistence type="inferred from homology"/>
<reference evidence="7 8" key="1">
    <citation type="submission" date="2015-01" db="EMBL/GenBank/DDBJ databases">
        <title>Evolution of Trichinella species and genotypes.</title>
        <authorList>
            <person name="Korhonen P.K."/>
            <person name="Edoardo P."/>
            <person name="Giuseppe L.R."/>
            <person name="Gasser R.B."/>
        </authorList>
    </citation>
    <scope>NUCLEOTIDE SEQUENCE [LARGE SCALE GENOMIC DNA]</scope>
    <source>
        <strain evidence="7">ISS2496</strain>
    </source>
</reference>
<sequence length="394" mass="43782">MPSRALLSRSDAAASIPDVCDLKVKFQALSDLQPPPTAPPLPPPYRLAELQTDDTYDSIEHRTTSTTTTWAVVGLTVSALMCLLLLASTLSCCLLTSMCPYYTGVWVSSLCLINCGLGAAALSTGSPRNWCVAHLAISVLSFASCVLLLVLSVVNWTDIGTRMPLVSDDFYRQHYRAQQQQRARHYSLSTVATVDNIDPPPDDLYCLLSTYNADRISYIYQTQEAFDFEACWTTYKLAITLNTLNLFFALYLETIMRQFYEPLVIMLSSIINTSTKVKCDVLCVVEKICESVGSEKSVKFSNDFQVNMAEIATSMLNTWIEDLAAFAKHAKRVRIGQDDVRLLARRNQSLLQHISSECCESANESESKTEKLDKSKLNLASSDMGLSSDMEVYP</sequence>
<evidence type="ECO:0000256" key="2">
    <source>
        <dbReference type="ARBA" id="ARBA00016400"/>
    </source>
</evidence>
<evidence type="ECO:0000256" key="1">
    <source>
        <dbReference type="ARBA" id="ARBA00006612"/>
    </source>
</evidence>
<dbReference type="OrthoDB" id="5919882at2759"/>
<dbReference type="SUPFAM" id="SSF47113">
    <property type="entry name" value="Histone-fold"/>
    <property type="match status" value="1"/>
</dbReference>
<dbReference type="Pfam" id="PF15630">
    <property type="entry name" value="CENP-S"/>
    <property type="match status" value="1"/>
</dbReference>
<keyword evidence="6" id="KW-0472">Membrane</keyword>
<evidence type="ECO:0000313" key="8">
    <source>
        <dbReference type="Proteomes" id="UP000054783"/>
    </source>
</evidence>
<dbReference type="Proteomes" id="UP000054783">
    <property type="component" value="Unassembled WGS sequence"/>
</dbReference>
<dbReference type="GO" id="GO:0003677">
    <property type="term" value="F:DNA binding"/>
    <property type="evidence" value="ECO:0007669"/>
    <property type="project" value="UniProtKB-KW"/>
</dbReference>
<evidence type="ECO:0000256" key="5">
    <source>
        <dbReference type="ARBA" id="ARBA00023204"/>
    </source>
</evidence>
<keyword evidence="5" id="KW-0234">DNA repair</keyword>
<dbReference type="Gene3D" id="1.10.20.10">
    <property type="entry name" value="Histone, subunit A"/>
    <property type="match status" value="1"/>
</dbReference>
<dbReference type="EMBL" id="JYDQ01000144">
    <property type="protein sequence ID" value="KRY13205.1"/>
    <property type="molecule type" value="Genomic_DNA"/>
</dbReference>
<dbReference type="GO" id="GO:0006281">
    <property type="term" value="P:DNA repair"/>
    <property type="evidence" value="ECO:0007669"/>
    <property type="project" value="UniProtKB-KW"/>
</dbReference>
<keyword evidence="4" id="KW-0238">DNA-binding</keyword>
<protein>
    <recommendedName>
        <fullName evidence="2">Centromere protein S</fullName>
    </recommendedName>
</protein>
<organism evidence="7 8">
    <name type="scientific">Trichinella patagoniensis</name>
    <dbReference type="NCBI Taxonomy" id="990121"/>
    <lineage>
        <taxon>Eukaryota</taxon>
        <taxon>Metazoa</taxon>
        <taxon>Ecdysozoa</taxon>
        <taxon>Nematoda</taxon>
        <taxon>Enoplea</taxon>
        <taxon>Dorylaimia</taxon>
        <taxon>Trichinellida</taxon>
        <taxon>Trichinellidae</taxon>
        <taxon>Trichinella</taxon>
    </lineage>
</organism>
<dbReference type="GO" id="GO:0003682">
    <property type="term" value="F:chromatin binding"/>
    <property type="evidence" value="ECO:0007669"/>
    <property type="project" value="TreeGrafter"/>
</dbReference>
<feature type="transmembrane region" description="Helical" evidence="6">
    <location>
        <begin position="70"/>
        <end position="98"/>
    </location>
</feature>
<gene>
    <name evidence="7" type="primary">apitd1</name>
    <name evidence="7" type="ORF">T12_7743</name>
</gene>